<dbReference type="Proteomes" id="UP001589813">
    <property type="component" value="Unassembled WGS sequence"/>
</dbReference>
<evidence type="ECO:0000313" key="3">
    <source>
        <dbReference type="Proteomes" id="UP001589813"/>
    </source>
</evidence>
<protein>
    <submittedName>
        <fullName evidence="2">Porin</fullName>
    </submittedName>
</protein>
<gene>
    <name evidence="2" type="ORF">ACFFJP_17460</name>
</gene>
<accession>A0ABV6BIA6</accession>
<sequence length="264" mass="28893">MKARVIPFVVSVLASTIAVGAHAQSFQFQTDADYNSADLGPADVNGMQIRQQYFLSPLQNGDNQPWREAAFLSRSSSANLTYNRIETDGTNQDDSLNSWGIGGEYMSNSHDFYAALDVNFLNGDNSFGATGKLGFFVQQNWLVALDVYHSNPDNEGSSTDYGVSTKAIVPVMNGDHVVLTASFADFEEGNGHAVAADYYIRPYWSVGLAVRNDMQTLQNVFGDSVELRSEYFVTPQLALRGALSRVDVGADDENQFAVGASYRF</sequence>
<proteinExistence type="predicted"/>
<feature type="signal peptide" evidence="1">
    <location>
        <begin position="1"/>
        <end position="23"/>
    </location>
</feature>
<keyword evidence="1" id="KW-0732">Signal</keyword>
<organism evidence="2 3">
    <name type="scientific">Rheinheimera tilapiae</name>
    <dbReference type="NCBI Taxonomy" id="875043"/>
    <lineage>
        <taxon>Bacteria</taxon>
        <taxon>Pseudomonadati</taxon>
        <taxon>Pseudomonadota</taxon>
        <taxon>Gammaproteobacteria</taxon>
        <taxon>Chromatiales</taxon>
        <taxon>Chromatiaceae</taxon>
        <taxon>Rheinheimera</taxon>
    </lineage>
</organism>
<dbReference type="InterPro" id="IPR031593">
    <property type="entry name" value="Porin_7"/>
</dbReference>
<dbReference type="RefSeq" id="WP_377247227.1">
    <property type="nucleotide sequence ID" value="NZ_JBHLXP010000005.1"/>
</dbReference>
<reference evidence="2 3" key="1">
    <citation type="submission" date="2024-09" db="EMBL/GenBank/DDBJ databases">
        <authorList>
            <person name="Sun Q."/>
            <person name="Mori K."/>
        </authorList>
    </citation>
    <scope>NUCLEOTIDE SEQUENCE [LARGE SCALE GENOMIC DNA]</scope>
    <source>
        <strain evidence="2 3">KCTC 23315</strain>
    </source>
</reference>
<evidence type="ECO:0000256" key="1">
    <source>
        <dbReference type="SAM" id="SignalP"/>
    </source>
</evidence>
<evidence type="ECO:0000313" key="2">
    <source>
        <dbReference type="EMBL" id="MFC0050094.1"/>
    </source>
</evidence>
<keyword evidence="3" id="KW-1185">Reference proteome</keyword>
<dbReference type="EMBL" id="JBHLXP010000005">
    <property type="protein sequence ID" value="MFC0050094.1"/>
    <property type="molecule type" value="Genomic_DNA"/>
</dbReference>
<dbReference type="Pfam" id="PF16956">
    <property type="entry name" value="Porin_7"/>
    <property type="match status" value="1"/>
</dbReference>
<feature type="chain" id="PRO_5047263011" evidence="1">
    <location>
        <begin position="24"/>
        <end position="264"/>
    </location>
</feature>
<comment type="caution">
    <text evidence="2">The sequence shown here is derived from an EMBL/GenBank/DDBJ whole genome shotgun (WGS) entry which is preliminary data.</text>
</comment>
<name>A0ABV6BIA6_9GAMM</name>